<organism evidence="1 2">
    <name type="scientific">Aldrovandia affinis</name>
    <dbReference type="NCBI Taxonomy" id="143900"/>
    <lineage>
        <taxon>Eukaryota</taxon>
        <taxon>Metazoa</taxon>
        <taxon>Chordata</taxon>
        <taxon>Craniata</taxon>
        <taxon>Vertebrata</taxon>
        <taxon>Euteleostomi</taxon>
        <taxon>Actinopterygii</taxon>
        <taxon>Neopterygii</taxon>
        <taxon>Teleostei</taxon>
        <taxon>Notacanthiformes</taxon>
        <taxon>Halosauridae</taxon>
        <taxon>Aldrovandia</taxon>
    </lineage>
</organism>
<evidence type="ECO:0008006" key="3">
    <source>
        <dbReference type="Google" id="ProtNLM"/>
    </source>
</evidence>
<dbReference type="InterPro" id="IPR052717">
    <property type="entry name" value="Vacuolar_transposase_reg"/>
</dbReference>
<keyword evidence="2" id="KW-1185">Reference proteome</keyword>
<dbReference type="GO" id="GO:0005634">
    <property type="term" value="C:nucleus"/>
    <property type="evidence" value="ECO:0007669"/>
    <property type="project" value="TreeGrafter"/>
</dbReference>
<dbReference type="PANTHER" id="PTHR46169">
    <property type="entry name" value="DNA REPLICATION-RELATED ELEMENT FACTOR, ISOFORM A"/>
    <property type="match status" value="1"/>
</dbReference>
<dbReference type="InterPro" id="IPR012337">
    <property type="entry name" value="RNaseH-like_sf"/>
</dbReference>
<comment type="caution">
    <text evidence="1">The sequence shown here is derived from an EMBL/GenBank/DDBJ whole genome shotgun (WGS) entry which is preliminary data.</text>
</comment>
<dbReference type="SUPFAM" id="SSF53098">
    <property type="entry name" value="Ribonuclease H-like"/>
    <property type="match status" value="1"/>
</dbReference>
<gene>
    <name evidence="1" type="ORF">AAFF_G00115500</name>
</gene>
<dbReference type="PANTHER" id="PTHR46169:SF29">
    <property type="entry name" value="DNA REPLICATION-RELATED ELEMENT FACTOR, ISOFORM A"/>
    <property type="match status" value="1"/>
</dbReference>
<evidence type="ECO:0000313" key="1">
    <source>
        <dbReference type="EMBL" id="KAJ8389674.1"/>
    </source>
</evidence>
<proteinExistence type="predicted"/>
<dbReference type="GO" id="GO:0006357">
    <property type="term" value="P:regulation of transcription by RNA polymerase II"/>
    <property type="evidence" value="ECO:0007669"/>
    <property type="project" value="TreeGrafter"/>
</dbReference>
<evidence type="ECO:0000313" key="2">
    <source>
        <dbReference type="Proteomes" id="UP001221898"/>
    </source>
</evidence>
<dbReference type="Proteomes" id="UP001221898">
    <property type="component" value="Unassembled WGS sequence"/>
</dbReference>
<accession>A0AAD7RSN8</accession>
<name>A0AAD7RSN8_9TELE</name>
<dbReference type="EMBL" id="JAINUG010000179">
    <property type="protein sequence ID" value="KAJ8389674.1"/>
    <property type="molecule type" value="Genomic_DNA"/>
</dbReference>
<dbReference type="AlphaFoldDB" id="A0AAD7RSN8"/>
<reference evidence="1" key="1">
    <citation type="journal article" date="2023" name="Science">
        <title>Genome structures resolve the early diversification of teleost fishes.</title>
        <authorList>
            <person name="Parey E."/>
            <person name="Louis A."/>
            <person name="Montfort J."/>
            <person name="Bouchez O."/>
            <person name="Roques C."/>
            <person name="Iampietro C."/>
            <person name="Lluch J."/>
            <person name="Castinel A."/>
            <person name="Donnadieu C."/>
            <person name="Desvignes T."/>
            <person name="Floi Bucao C."/>
            <person name="Jouanno E."/>
            <person name="Wen M."/>
            <person name="Mejri S."/>
            <person name="Dirks R."/>
            <person name="Jansen H."/>
            <person name="Henkel C."/>
            <person name="Chen W.J."/>
            <person name="Zahm M."/>
            <person name="Cabau C."/>
            <person name="Klopp C."/>
            <person name="Thompson A.W."/>
            <person name="Robinson-Rechavi M."/>
            <person name="Braasch I."/>
            <person name="Lecointre G."/>
            <person name="Bobe J."/>
            <person name="Postlethwait J.H."/>
            <person name="Berthelot C."/>
            <person name="Roest Crollius H."/>
            <person name="Guiguen Y."/>
        </authorList>
    </citation>
    <scope>NUCLEOTIDE SEQUENCE</scope>
    <source>
        <strain evidence="1">NC1722</strain>
    </source>
</reference>
<protein>
    <recommendedName>
        <fullName evidence="3">DUF659 domain-containing protein</fullName>
    </recommendedName>
</protein>
<sequence>MLLYITAMSHHIDEKWDMKSHLLATENMEERHTAENLKTTLTTIIAEWVGDSSKVSAVVHDNAANIVKANDWCNWESVNGFAHMLQLAINDGFKAVTSL</sequence>